<evidence type="ECO:0000313" key="3">
    <source>
        <dbReference type="EMBL" id="PYH87431.1"/>
    </source>
</evidence>
<dbReference type="AlphaFoldDB" id="A0A319CSY2"/>
<proteinExistence type="predicted"/>
<feature type="region of interest" description="Disordered" evidence="1">
    <location>
        <begin position="106"/>
        <end position="135"/>
    </location>
</feature>
<keyword evidence="2" id="KW-1133">Transmembrane helix</keyword>
<reference evidence="3 4" key="1">
    <citation type="submission" date="2018-02" db="EMBL/GenBank/DDBJ databases">
        <title>The genomes of Aspergillus section Nigri reveals drivers in fungal speciation.</title>
        <authorList>
            <consortium name="DOE Joint Genome Institute"/>
            <person name="Vesth T.C."/>
            <person name="Nybo J."/>
            <person name="Theobald S."/>
            <person name="Brandl J."/>
            <person name="Frisvad J.C."/>
            <person name="Nielsen K.F."/>
            <person name="Lyhne E.K."/>
            <person name="Kogle M.E."/>
            <person name="Kuo A."/>
            <person name="Riley R."/>
            <person name="Clum A."/>
            <person name="Nolan M."/>
            <person name="Lipzen A."/>
            <person name="Salamov A."/>
            <person name="Henrissat B."/>
            <person name="Wiebenga A."/>
            <person name="De vries R.P."/>
            <person name="Grigoriev I.V."/>
            <person name="Mortensen U.H."/>
            <person name="Andersen M.R."/>
            <person name="Baker S.E."/>
        </authorList>
    </citation>
    <scope>NUCLEOTIDE SEQUENCE [LARGE SCALE GENOMIC DNA]</scope>
    <source>
        <strain evidence="3 4">CBS 707.79</strain>
    </source>
</reference>
<keyword evidence="2" id="KW-0472">Membrane</keyword>
<name>A0A319CSY2_9EURO</name>
<protein>
    <submittedName>
        <fullName evidence="3">Uncharacterized protein</fullName>
    </submittedName>
</protein>
<feature type="compositionally biased region" description="Polar residues" evidence="1">
    <location>
        <begin position="106"/>
        <end position="119"/>
    </location>
</feature>
<gene>
    <name evidence="3" type="ORF">BO71DRAFT_472500</name>
</gene>
<evidence type="ECO:0000256" key="1">
    <source>
        <dbReference type="SAM" id="MobiDB-lite"/>
    </source>
</evidence>
<evidence type="ECO:0000256" key="2">
    <source>
        <dbReference type="SAM" id="Phobius"/>
    </source>
</evidence>
<accession>A0A319CSY2</accession>
<dbReference type="VEuPathDB" id="FungiDB:BO71DRAFT_472500"/>
<keyword evidence="4" id="KW-1185">Reference proteome</keyword>
<organism evidence="3 4">
    <name type="scientific">Aspergillus ellipticus CBS 707.79</name>
    <dbReference type="NCBI Taxonomy" id="1448320"/>
    <lineage>
        <taxon>Eukaryota</taxon>
        <taxon>Fungi</taxon>
        <taxon>Dikarya</taxon>
        <taxon>Ascomycota</taxon>
        <taxon>Pezizomycotina</taxon>
        <taxon>Eurotiomycetes</taxon>
        <taxon>Eurotiomycetidae</taxon>
        <taxon>Eurotiales</taxon>
        <taxon>Aspergillaceae</taxon>
        <taxon>Aspergillus</taxon>
        <taxon>Aspergillus subgen. Circumdati</taxon>
    </lineage>
</organism>
<keyword evidence="2" id="KW-0812">Transmembrane</keyword>
<dbReference type="Proteomes" id="UP000247810">
    <property type="component" value="Unassembled WGS sequence"/>
</dbReference>
<feature type="transmembrane region" description="Helical" evidence="2">
    <location>
        <begin position="33"/>
        <end position="52"/>
    </location>
</feature>
<sequence length="167" mass="19131">YVFPPQIDNLPLPSHLTSHLLHRQLTISQSTTYLFFFFCGLSVFLLFPRFSVADGFQRQRERERERERASQSILTPTRDIDIPVMAHSLLSYQSPTYHFFPKNALQTNSKQPKTPSHNPNKPKARGRGPTDTSKPNYITLLLSRSSRLPPTPHMPTIRFARLGACPT</sequence>
<evidence type="ECO:0000313" key="4">
    <source>
        <dbReference type="Proteomes" id="UP000247810"/>
    </source>
</evidence>
<dbReference type="EMBL" id="KZ826248">
    <property type="protein sequence ID" value="PYH87431.1"/>
    <property type="molecule type" value="Genomic_DNA"/>
</dbReference>
<feature type="non-terminal residue" evidence="3">
    <location>
        <position position="1"/>
    </location>
</feature>